<dbReference type="InterPro" id="IPR023058">
    <property type="entry name" value="PPIase_PpiC_CS"/>
</dbReference>
<accession>A0A1Y1RYE6</accession>
<dbReference type="InterPro" id="IPR000297">
    <property type="entry name" value="PPIase_PpiC"/>
</dbReference>
<reference evidence="5 6" key="1">
    <citation type="submission" date="2017-03" db="EMBL/GenBank/DDBJ databases">
        <title>Draft Genome sequence of Marispirochaeta sp. strain JC444.</title>
        <authorList>
            <person name="Shivani Y."/>
            <person name="Subhash Y."/>
            <person name="Sasikala C."/>
            <person name="Ramana C."/>
        </authorList>
    </citation>
    <scope>NUCLEOTIDE SEQUENCE [LARGE SCALE GENOMIC DNA]</scope>
    <source>
        <strain evidence="5 6">JC444</strain>
    </source>
</reference>
<dbReference type="PANTHER" id="PTHR47245">
    <property type="entry name" value="PEPTIDYLPROLYL ISOMERASE"/>
    <property type="match status" value="1"/>
</dbReference>
<dbReference type="PROSITE" id="PS50198">
    <property type="entry name" value="PPIC_PPIASE_2"/>
    <property type="match status" value="1"/>
</dbReference>
<evidence type="ECO:0000256" key="3">
    <source>
        <dbReference type="SAM" id="SignalP"/>
    </source>
</evidence>
<dbReference type="EMBL" id="MWQY01000008">
    <property type="protein sequence ID" value="ORC35593.1"/>
    <property type="molecule type" value="Genomic_DNA"/>
</dbReference>
<keyword evidence="1" id="KW-0413">Isomerase</keyword>
<evidence type="ECO:0000313" key="6">
    <source>
        <dbReference type="Proteomes" id="UP000192343"/>
    </source>
</evidence>
<comment type="caution">
    <text evidence="5">The sequence shown here is derived from an EMBL/GenBank/DDBJ whole genome shotgun (WGS) entry which is preliminary data.</text>
</comment>
<feature type="domain" description="PpiC" evidence="4">
    <location>
        <begin position="226"/>
        <end position="327"/>
    </location>
</feature>
<dbReference type="AlphaFoldDB" id="A0A1Y1RYE6"/>
<dbReference type="InterPro" id="IPR027304">
    <property type="entry name" value="Trigger_fact/SurA_dom_sf"/>
</dbReference>
<dbReference type="InterPro" id="IPR050245">
    <property type="entry name" value="PrsA_foldase"/>
</dbReference>
<feature type="signal peptide" evidence="3">
    <location>
        <begin position="1"/>
        <end position="31"/>
    </location>
</feature>
<dbReference type="Gene3D" id="3.10.50.40">
    <property type="match status" value="1"/>
</dbReference>
<dbReference type="Proteomes" id="UP000192343">
    <property type="component" value="Unassembled WGS sequence"/>
</dbReference>
<evidence type="ECO:0000313" key="5">
    <source>
        <dbReference type="EMBL" id="ORC35593.1"/>
    </source>
</evidence>
<keyword evidence="1" id="KW-0697">Rotamase</keyword>
<dbReference type="RefSeq" id="WP_083049857.1">
    <property type="nucleotide sequence ID" value="NZ_MWQY01000008.1"/>
</dbReference>
<gene>
    <name evidence="5" type="ORF">B4O97_08080</name>
</gene>
<evidence type="ECO:0000259" key="4">
    <source>
        <dbReference type="PROSITE" id="PS50198"/>
    </source>
</evidence>
<dbReference type="PROSITE" id="PS01096">
    <property type="entry name" value="PPIC_PPIASE_1"/>
    <property type="match status" value="1"/>
</dbReference>
<organism evidence="5 6">
    <name type="scientific">Marispirochaeta aestuarii</name>
    <dbReference type="NCBI Taxonomy" id="1963862"/>
    <lineage>
        <taxon>Bacteria</taxon>
        <taxon>Pseudomonadati</taxon>
        <taxon>Spirochaetota</taxon>
        <taxon>Spirochaetia</taxon>
        <taxon>Spirochaetales</taxon>
        <taxon>Spirochaetaceae</taxon>
        <taxon>Marispirochaeta</taxon>
    </lineage>
</organism>
<dbReference type="OrthoDB" id="14196at2"/>
<evidence type="ECO:0000256" key="2">
    <source>
        <dbReference type="SAM" id="MobiDB-lite"/>
    </source>
</evidence>
<dbReference type="STRING" id="1963862.B4O97_08080"/>
<dbReference type="GO" id="GO:0003755">
    <property type="term" value="F:peptidyl-prolyl cis-trans isomerase activity"/>
    <property type="evidence" value="ECO:0007669"/>
    <property type="project" value="UniProtKB-KW"/>
</dbReference>
<keyword evidence="6" id="KW-1185">Reference proteome</keyword>
<dbReference type="SUPFAM" id="SSF109998">
    <property type="entry name" value="Triger factor/SurA peptide-binding domain-like"/>
    <property type="match status" value="1"/>
</dbReference>
<dbReference type="InterPro" id="IPR046357">
    <property type="entry name" value="PPIase_dom_sf"/>
</dbReference>
<dbReference type="Gene3D" id="1.10.4030.10">
    <property type="entry name" value="Porin chaperone SurA, peptide-binding domain"/>
    <property type="match status" value="1"/>
</dbReference>
<dbReference type="Pfam" id="PF00639">
    <property type="entry name" value="Rotamase"/>
    <property type="match status" value="1"/>
</dbReference>
<feature type="chain" id="PRO_5011965568" description="PpiC domain-containing protein" evidence="3">
    <location>
        <begin position="32"/>
        <end position="381"/>
    </location>
</feature>
<dbReference type="PANTHER" id="PTHR47245:SF2">
    <property type="entry name" value="PEPTIDYL-PROLYL CIS-TRANS ISOMERASE HP_0175-RELATED"/>
    <property type="match status" value="1"/>
</dbReference>
<dbReference type="Pfam" id="PF13624">
    <property type="entry name" value="SurA_N_3"/>
    <property type="match status" value="1"/>
</dbReference>
<sequence length="381" mass="42336">MQIVQKKTTPALRSIVIVLVLLLILATPAFAGGNKEKAAENQGKTEQAAEASQPENQNGDQAGSAENSNKKRSTLAVASGGAVASVNGEVITEDAFNAQIENLRKSYRAQRGSDIPAQELDKLKKQVVQAMITKNVLLQNFRELGFSVDPDRVDREIQNVKDNYGSEAEFEKSMADQGYDMERLRKEITQSLQVFMVQQHVVEDVEVTDEEMRRAYNSNVDQIAQPETVRARHILVSLEEGATEEDKAAAREKIEAIQEELAAGADFAELAKEKSEGPSSKNGGDLGYFSADKMVPSFSDAAFALQPGEVSGIVETRFGYHIIKLEDRKDAWLPSFDEVKEHLRPQLEQQKAQMVFQEYVQQLQGKAEIEILRPDLKPEQQ</sequence>
<evidence type="ECO:0000256" key="1">
    <source>
        <dbReference type="PROSITE-ProRule" id="PRU00278"/>
    </source>
</evidence>
<protein>
    <recommendedName>
        <fullName evidence="4">PpiC domain-containing protein</fullName>
    </recommendedName>
</protein>
<feature type="region of interest" description="Disordered" evidence="2">
    <location>
        <begin position="36"/>
        <end position="73"/>
    </location>
</feature>
<dbReference type="SUPFAM" id="SSF54534">
    <property type="entry name" value="FKBP-like"/>
    <property type="match status" value="1"/>
</dbReference>
<name>A0A1Y1RYE6_9SPIO</name>
<keyword evidence="3" id="KW-0732">Signal</keyword>
<proteinExistence type="predicted"/>
<feature type="compositionally biased region" description="Polar residues" evidence="2">
    <location>
        <begin position="53"/>
        <end position="67"/>
    </location>
</feature>